<comment type="caution">
    <text evidence="3">The sequence shown here is derived from an EMBL/GenBank/DDBJ whole genome shotgun (WGS) entry which is preliminary data.</text>
</comment>
<keyword evidence="2" id="KW-1133">Transmembrane helix</keyword>
<evidence type="ECO:0000313" key="3">
    <source>
        <dbReference type="EMBL" id="MPC30544.1"/>
    </source>
</evidence>
<proteinExistence type="predicted"/>
<evidence type="ECO:0000313" key="4">
    <source>
        <dbReference type="Proteomes" id="UP000324222"/>
    </source>
</evidence>
<feature type="transmembrane region" description="Helical" evidence="2">
    <location>
        <begin position="77"/>
        <end position="94"/>
    </location>
</feature>
<protein>
    <submittedName>
        <fullName evidence="3">Uncharacterized protein</fullName>
    </submittedName>
</protein>
<sequence>MNREIPRGCERGAAGLPGSPLAEDSRKKEGRNQPLVARPSFLPFFSLSLLPSFLLSFPLPPVRPSRCLNLPLSFTPFPTIPFLAITGSLSVVPLRSPSPAITYTTTRSPIPDHHTIHDHSTILDPNLSIRAGGAGWSPSASSALRKLENTGR</sequence>
<dbReference type="Proteomes" id="UP000324222">
    <property type="component" value="Unassembled WGS sequence"/>
</dbReference>
<accession>A0A5B7ECM7</accession>
<evidence type="ECO:0000256" key="1">
    <source>
        <dbReference type="SAM" id="MobiDB-lite"/>
    </source>
</evidence>
<keyword evidence="2" id="KW-0472">Membrane</keyword>
<keyword evidence="4" id="KW-1185">Reference proteome</keyword>
<feature type="region of interest" description="Disordered" evidence="1">
    <location>
        <begin position="1"/>
        <end position="32"/>
    </location>
</feature>
<feature type="compositionally biased region" description="Basic and acidic residues" evidence="1">
    <location>
        <begin position="1"/>
        <end position="10"/>
    </location>
</feature>
<dbReference type="AlphaFoldDB" id="A0A5B7ECM7"/>
<evidence type="ECO:0000256" key="2">
    <source>
        <dbReference type="SAM" id="Phobius"/>
    </source>
</evidence>
<reference evidence="3 4" key="1">
    <citation type="submission" date="2019-05" db="EMBL/GenBank/DDBJ databases">
        <title>Another draft genome of Portunus trituberculatus and its Hox gene families provides insights of decapod evolution.</title>
        <authorList>
            <person name="Jeong J.-H."/>
            <person name="Song I."/>
            <person name="Kim S."/>
            <person name="Choi T."/>
            <person name="Kim D."/>
            <person name="Ryu S."/>
            <person name="Kim W."/>
        </authorList>
    </citation>
    <scope>NUCLEOTIDE SEQUENCE [LARGE SCALE GENOMIC DNA]</scope>
    <source>
        <tissue evidence="3">Muscle</tissue>
    </source>
</reference>
<gene>
    <name evidence="3" type="ORF">E2C01_023811</name>
</gene>
<organism evidence="3 4">
    <name type="scientific">Portunus trituberculatus</name>
    <name type="common">Swimming crab</name>
    <name type="synonym">Neptunus trituberculatus</name>
    <dbReference type="NCBI Taxonomy" id="210409"/>
    <lineage>
        <taxon>Eukaryota</taxon>
        <taxon>Metazoa</taxon>
        <taxon>Ecdysozoa</taxon>
        <taxon>Arthropoda</taxon>
        <taxon>Crustacea</taxon>
        <taxon>Multicrustacea</taxon>
        <taxon>Malacostraca</taxon>
        <taxon>Eumalacostraca</taxon>
        <taxon>Eucarida</taxon>
        <taxon>Decapoda</taxon>
        <taxon>Pleocyemata</taxon>
        <taxon>Brachyura</taxon>
        <taxon>Eubrachyura</taxon>
        <taxon>Portunoidea</taxon>
        <taxon>Portunidae</taxon>
        <taxon>Portuninae</taxon>
        <taxon>Portunus</taxon>
    </lineage>
</organism>
<keyword evidence="2" id="KW-0812">Transmembrane</keyword>
<dbReference type="EMBL" id="VSRR010002274">
    <property type="protein sequence ID" value="MPC30544.1"/>
    <property type="molecule type" value="Genomic_DNA"/>
</dbReference>
<feature type="transmembrane region" description="Helical" evidence="2">
    <location>
        <begin position="35"/>
        <end position="57"/>
    </location>
</feature>
<name>A0A5B7ECM7_PORTR</name>